<keyword evidence="3" id="KW-0238">DNA-binding</keyword>
<organism evidence="6 7">
    <name type="scientific">Sedimentitalea todarodis</name>
    <dbReference type="NCBI Taxonomy" id="1631240"/>
    <lineage>
        <taxon>Bacteria</taxon>
        <taxon>Pseudomonadati</taxon>
        <taxon>Pseudomonadota</taxon>
        <taxon>Alphaproteobacteria</taxon>
        <taxon>Rhodobacterales</taxon>
        <taxon>Paracoccaceae</taxon>
        <taxon>Sedimentitalea</taxon>
    </lineage>
</organism>
<dbReference type="SUPFAM" id="SSF53850">
    <property type="entry name" value="Periplasmic binding protein-like II"/>
    <property type="match status" value="1"/>
</dbReference>
<dbReference type="EMBL" id="JASMWN010000015">
    <property type="protein sequence ID" value="MDU9005588.1"/>
    <property type="molecule type" value="Genomic_DNA"/>
</dbReference>
<evidence type="ECO:0000256" key="2">
    <source>
        <dbReference type="ARBA" id="ARBA00023015"/>
    </source>
</evidence>
<comment type="similarity">
    <text evidence="1">Belongs to the LysR transcriptional regulatory family.</text>
</comment>
<evidence type="ECO:0000259" key="5">
    <source>
        <dbReference type="PROSITE" id="PS50931"/>
    </source>
</evidence>
<evidence type="ECO:0000256" key="4">
    <source>
        <dbReference type="ARBA" id="ARBA00023163"/>
    </source>
</evidence>
<evidence type="ECO:0000313" key="7">
    <source>
        <dbReference type="Proteomes" id="UP001255416"/>
    </source>
</evidence>
<dbReference type="PROSITE" id="PS50931">
    <property type="entry name" value="HTH_LYSR"/>
    <property type="match status" value="1"/>
</dbReference>
<dbReference type="Gene3D" id="1.10.10.10">
    <property type="entry name" value="Winged helix-like DNA-binding domain superfamily/Winged helix DNA-binding domain"/>
    <property type="match status" value="1"/>
</dbReference>
<feature type="domain" description="HTH lysR-type" evidence="5">
    <location>
        <begin position="5"/>
        <end position="62"/>
    </location>
</feature>
<evidence type="ECO:0000256" key="1">
    <source>
        <dbReference type="ARBA" id="ARBA00009437"/>
    </source>
</evidence>
<keyword evidence="4" id="KW-0804">Transcription</keyword>
<keyword evidence="7" id="KW-1185">Reference proteome</keyword>
<comment type="caution">
    <text evidence="6">The sequence shown here is derived from an EMBL/GenBank/DDBJ whole genome shotgun (WGS) entry which is preliminary data.</text>
</comment>
<evidence type="ECO:0000313" key="6">
    <source>
        <dbReference type="EMBL" id="MDU9005588.1"/>
    </source>
</evidence>
<dbReference type="PANTHER" id="PTHR30427:SF1">
    <property type="entry name" value="TRANSCRIPTIONAL ACTIVATOR PROTEIN LYSR"/>
    <property type="match status" value="1"/>
</dbReference>
<dbReference type="PANTHER" id="PTHR30427">
    <property type="entry name" value="TRANSCRIPTIONAL ACTIVATOR PROTEIN LYSR"/>
    <property type="match status" value="1"/>
</dbReference>
<dbReference type="Proteomes" id="UP001255416">
    <property type="component" value="Unassembled WGS sequence"/>
</dbReference>
<keyword evidence="2" id="KW-0805">Transcription regulation</keyword>
<dbReference type="InterPro" id="IPR005119">
    <property type="entry name" value="LysR_subst-bd"/>
</dbReference>
<dbReference type="Gene3D" id="3.40.190.10">
    <property type="entry name" value="Periplasmic binding protein-like II"/>
    <property type="match status" value="2"/>
</dbReference>
<dbReference type="InterPro" id="IPR036388">
    <property type="entry name" value="WH-like_DNA-bd_sf"/>
</dbReference>
<evidence type="ECO:0000256" key="3">
    <source>
        <dbReference type="ARBA" id="ARBA00023125"/>
    </source>
</evidence>
<accession>A0ABU3VHC1</accession>
<dbReference type="SUPFAM" id="SSF46785">
    <property type="entry name" value="Winged helix' DNA-binding domain"/>
    <property type="match status" value="1"/>
</dbReference>
<dbReference type="RefSeq" id="WP_316779206.1">
    <property type="nucleotide sequence ID" value="NZ_JASMWN010000015.1"/>
</dbReference>
<sequence length="301" mass="33369">MVKMLSQRALEAFREVMRCGTISGAAEEMRVSQPAISRQIRDLEDRLGLCLFTRHGGRVTATPEAHEFWTEVERNLVGLKQIERAAEQIKRGQRSTITVAAAPVFALTALPEAVAVLHRQQPRMTTSSLSMTTLPVVRQVALGQCQVGFGMRTHHKFETDLVCAGALPYRFIAPSDHPLAEKPSIRVADLEGQDLVGFEDSTQTGRNLDRLFAGMANPPLVRFRSYLSHIVSVMVLRGLGIALVDPFTAETHEQMGGISRPFLSGERFEYSIIKAIGAQLSSECNELIETFESLADRHRID</sequence>
<reference evidence="7" key="1">
    <citation type="submission" date="2023-05" db="EMBL/GenBank/DDBJ databases">
        <title>Sedimentitalea sp. nov. JM2-8.</title>
        <authorList>
            <person name="Huang J."/>
        </authorList>
    </citation>
    <scope>NUCLEOTIDE SEQUENCE [LARGE SCALE GENOMIC DNA]</scope>
    <source>
        <strain evidence="7">KHS03</strain>
    </source>
</reference>
<gene>
    <name evidence="6" type="ORF">QO231_17275</name>
</gene>
<name>A0ABU3VHC1_9RHOB</name>
<proteinExistence type="inferred from homology"/>
<dbReference type="Pfam" id="PF00126">
    <property type="entry name" value="HTH_1"/>
    <property type="match status" value="1"/>
</dbReference>
<protein>
    <submittedName>
        <fullName evidence="6">LysR family transcriptional regulator</fullName>
    </submittedName>
</protein>
<dbReference type="PRINTS" id="PR00039">
    <property type="entry name" value="HTHLYSR"/>
</dbReference>
<dbReference type="Pfam" id="PF03466">
    <property type="entry name" value="LysR_substrate"/>
    <property type="match status" value="1"/>
</dbReference>
<dbReference type="InterPro" id="IPR036390">
    <property type="entry name" value="WH_DNA-bd_sf"/>
</dbReference>
<dbReference type="InterPro" id="IPR000847">
    <property type="entry name" value="LysR_HTH_N"/>
</dbReference>